<evidence type="ECO:0000313" key="1">
    <source>
        <dbReference type="EMBL" id="CAB4153925.1"/>
    </source>
</evidence>
<accession>A0A6J5N320</accession>
<name>A0A6J5N320_9CAUD</name>
<sequence length="59" mass="6865">MIQNERGAGRKPKYKRGVETFKYNDLLPKPIQSQIKLFIAEITKPYLNDEPIKSKSKSK</sequence>
<reference evidence="1" key="1">
    <citation type="submission" date="2020-04" db="EMBL/GenBank/DDBJ databases">
        <authorList>
            <person name="Chiriac C."/>
            <person name="Salcher M."/>
            <person name="Ghai R."/>
            <person name="Kavagutti S V."/>
        </authorList>
    </citation>
    <scope>NUCLEOTIDE SEQUENCE</scope>
</reference>
<gene>
    <name evidence="1" type="ORF">UFOVP638_38</name>
</gene>
<protein>
    <submittedName>
        <fullName evidence="1">Uncharacterized protein</fullName>
    </submittedName>
</protein>
<organism evidence="1">
    <name type="scientific">uncultured Caudovirales phage</name>
    <dbReference type="NCBI Taxonomy" id="2100421"/>
    <lineage>
        <taxon>Viruses</taxon>
        <taxon>Duplodnaviria</taxon>
        <taxon>Heunggongvirae</taxon>
        <taxon>Uroviricota</taxon>
        <taxon>Caudoviricetes</taxon>
        <taxon>Peduoviridae</taxon>
        <taxon>Maltschvirus</taxon>
        <taxon>Maltschvirus maltsch</taxon>
    </lineage>
</organism>
<dbReference type="EMBL" id="LR796595">
    <property type="protein sequence ID" value="CAB4153925.1"/>
    <property type="molecule type" value="Genomic_DNA"/>
</dbReference>
<proteinExistence type="predicted"/>